<dbReference type="Proteomes" id="UP000727407">
    <property type="component" value="Unassembled WGS sequence"/>
</dbReference>
<sequence length="70" mass="7573">MKSTLTLCKPSWTGGETLMCQASYLHNHIFSETITLPHSPGSAGQIITAGVLFGLIVGTALIFKFFHGRH</sequence>
<accession>A0A8J4WPD9</accession>
<feature type="transmembrane region" description="Helical" evidence="1">
    <location>
        <begin position="46"/>
        <end position="66"/>
    </location>
</feature>
<protein>
    <submittedName>
        <fullName evidence="2">Uncharacterized protein</fullName>
    </submittedName>
</protein>
<evidence type="ECO:0000313" key="3">
    <source>
        <dbReference type="Proteomes" id="UP000727407"/>
    </source>
</evidence>
<evidence type="ECO:0000256" key="1">
    <source>
        <dbReference type="SAM" id="Phobius"/>
    </source>
</evidence>
<name>A0A8J4WPD9_CLAMG</name>
<dbReference type="AlphaFoldDB" id="A0A8J4WPD9"/>
<reference evidence="2" key="1">
    <citation type="submission" date="2020-07" db="EMBL/GenBank/DDBJ databases">
        <title>Clarias magur genome sequencing, assembly and annotation.</title>
        <authorList>
            <person name="Kushwaha B."/>
            <person name="Kumar R."/>
            <person name="Das P."/>
            <person name="Joshi C.G."/>
            <person name="Kumar D."/>
            <person name="Nagpure N.S."/>
            <person name="Pandey M."/>
            <person name="Agarwal S."/>
            <person name="Srivastava S."/>
            <person name="Singh M."/>
            <person name="Sahoo L."/>
            <person name="Jayasankar P."/>
            <person name="Meher P.K."/>
            <person name="Koringa P.G."/>
            <person name="Iquebal M.A."/>
            <person name="Das S.P."/>
            <person name="Bit A."/>
            <person name="Patnaik S."/>
            <person name="Patel N."/>
            <person name="Shah T.M."/>
            <person name="Hinsu A."/>
            <person name="Jena J.K."/>
        </authorList>
    </citation>
    <scope>NUCLEOTIDE SEQUENCE</scope>
    <source>
        <strain evidence="2">CIFAMagur01</strain>
        <tissue evidence="2">Testis</tissue>
    </source>
</reference>
<dbReference type="OrthoDB" id="8893416at2759"/>
<keyword evidence="1" id="KW-0472">Membrane</keyword>
<proteinExistence type="predicted"/>
<comment type="caution">
    <text evidence="2">The sequence shown here is derived from an EMBL/GenBank/DDBJ whole genome shotgun (WGS) entry which is preliminary data.</text>
</comment>
<organism evidence="2 3">
    <name type="scientific">Clarias magur</name>
    <name type="common">Asian catfish</name>
    <name type="synonym">Macropteronotus magur</name>
    <dbReference type="NCBI Taxonomy" id="1594786"/>
    <lineage>
        <taxon>Eukaryota</taxon>
        <taxon>Metazoa</taxon>
        <taxon>Chordata</taxon>
        <taxon>Craniata</taxon>
        <taxon>Vertebrata</taxon>
        <taxon>Euteleostomi</taxon>
        <taxon>Actinopterygii</taxon>
        <taxon>Neopterygii</taxon>
        <taxon>Teleostei</taxon>
        <taxon>Ostariophysi</taxon>
        <taxon>Siluriformes</taxon>
        <taxon>Clariidae</taxon>
        <taxon>Clarias</taxon>
    </lineage>
</organism>
<gene>
    <name evidence="2" type="ORF">DAT39_023279</name>
</gene>
<keyword evidence="1" id="KW-1133">Transmembrane helix</keyword>
<keyword evidence="3" id="KW-1185">Reference proteome</keyword>
<keyword evidence="1" id="KW-0812">Transmembrane</keyword>
<feature type="non-terminal residue" evidence="2">
    <location>
        <position position="1"/>
    </location>
</feature>
<dbReference type="EMBL" id="QNUK01001553">
    <property type="protein sequence ID" value="KAF5880219.1"/>
    <property type="molecule type" value="Genomic_DNA"/>
</dbReference>
<evidence type="ECO:0000313" key="2">
    <source>
        <dbReference type="EMBL" id="KAF5880219.1"/>
    </source>
</evidence>